<organism evidence="5 6">
    <name type="scientific">Thalassotalea nanhaiensis</name>
    <dbReference type="NCBI Taxonomy" id="3065648"/>
    <lineage>
        <taxon>Bacteria</taxon>
        <taxon>Pseudomonadati</taxon>
        <taxon>Pseudomonadota</taxon>
        <taxon>Gammaproteobacteria</taxon>
        <taxon>Alteromonadales</taxon>
        <taxon>Colwelliaceae</taxon>
        <taxon>Thalassotalea</taxon>
    </lineage>
</organism>
<dbReference type="Gene3D" id="2.60.120.260">
    <property type="entry name" value="Galactose-binding domain-like"/>
    <property type="match status" value="3"/>
</dbReference>
<dbReference type="Gene3D" id="2.60.40.3010">
    <property type="match status" value="1"/>
</dbReference>
<evidence type="ECO:0000256" key="1">
    <source>
        <dbReference type="ARBA" id="ARBA00022801"/>
    </source>
</evidence>
<dbReference type="Pfam" id="PF02018">
    <property type="entry name" value="CBM_4_9"/>
    <property type="match status" value="1"/>
</dbReference>
<dbReference type="Proteomes" id="UP001248581">
    <property type="component" value="Chromosome"/>
</dbReference>
<dbReference type="InterPro" id="IPR013783">
    <property type="entry name" value="Ig-like_fold"/>
</dbReference>
<evidence type="ECO:0000313" key="5">
    <source>
        <dbReference type="EMBL" id="WNC69173.1"/>
    </source>
</evidence>
<dbReference type="Gene3D" id="4.10.1080.10">
    <property type="entry name" value="TSP type-3 repeat"/>
    <property type="match status" value="1"/>
</dbReference>
<dbReference type="InterPro" id="IPR003305">
    <property type="entry name" value="CenC_carb-bd"/>
</dbReference>
<evidence type="ECO:0000256" key="2">
    <source>
        <dbReference type="SAM" id="MobiDB-lite"/>
    </source>
</evidence>
<keyword evidence="6" id="KW-1185">Reference proteome</keyword>
<feature type="domain" description="CBM-cenC" evidence="4">
    <location>
        <begin position="84"/>
        <end position="193"/>
    </location>
</feature>
<dbReference type="SUPFAM" id="SSF103647">
    <property type="entry name" value="TSP type-3 repeat"/>
    <property type="match status" value="1"/>
</dbReference>
<proteinExistence type="predicted"/>
<dbReference type="InterPro" id="IPR028974">
    <property type="entry name" value="TSP_type-3_rpt"/>
</dbReference>
<keyword evidence="1" id="KW-0378">Hydrolase</keyword>
<feature type="region of interest" description="Disordered" evidence="2">
    <location>
        <begin position="422"/>
        <end position="462"/>
    </location>
</feature>
<feature type="signal peptide" evidence="3">
    <location>
        <begin position="1"/>
        <end position="26"/>
    </location>
</feature>
<keyword evidence="3" id="KW-0732">Signal</keyword>
<gene>
    <name evidence="5" type="ORF">RI845_03205</name>
</gene>
<dbReference type="Gene3D" id="2.60.40.10">
    <property type="entry name" value="Immunoglobulins"/>
    <property type="match status" value="2"/>
</dbReference>
<evidence type="ECO:0000313" key="6">
    <source>
        <dbReference type="Proteomes" id="UP001248581"/>
    </source>
</evidence>
<evidence type="ECO:0000259" key="4">
    <source>
        <dbReference type="Pfam" id="PF02018"/>
    </source>
</evidence>
<protein>
    <recommendedName>
        <fullName evidence="4">CBM-cenC domain-containing protein</fullName>
    </recommendedName>
</protein>
<feature type="chain" id="PRO_5045427145" description="CBM-cenC domain-containing protein" evidence="3">
    <location>
        <begin position="27"/>
        <end position="1264"/>
    </location>
</feature>
<name>A0ABY9TK22_9GAMM</name>
<sequence>MSKLLKTKVATAVAATLIFASAPSLAENLTSEGTLEGLTGFNAGGNLAFNVGPMLSDGTTQAWGQIGPGWCRIINDTITSEKAGVTEHSPAGNNTNVAYCNHKRADDSGGIYRAVEGLESGKTYSVSAKGATRGSLQWAIEYTKQGEDVVTNTDLDNIVVSDLAWVTITDKFTVPADADLTKQFRVYIHTQPSDAHPETVILETPRSLMWVDDYEVMFLPDPVEYFSGGDLESVTGFGSGNSAWGNGPLLSDGTTAAYSVEVAGFKSGWCRFINKDRTQTAKPAAGSEAIPAGNDSEAVAFCNHNRNNDAAGIGRIVEEIQIGKTYELSGDAANKGSVRWAYSYVKTGEETRTVVQLTNEVVSDGAWVNVTDSFAVPADVDITKDFIVFIHTAPSVAYPATGDISVTPRSLLWTDNYSLMGPPSLADTDEDGTPDSSDAFPEDPAASVDTDGDGMPDDYNEDCDAACQEASDLVIDDDDDGDGILDVNDGYPTDASQSVMIAFATESSSVVEGEEVTIDASPSVPNSELATYTWAQDSGANVSLTPDGSMVTFTAPTNIAQQEEIVISLTVAGAAQTVSDTYNVSVTNAPAAITPTATMTGMLDSEGVVLAYGEKIQLDASASFDSEDGMLSFKWKVTGGVPLEFSDMSAADPTFYVPLVKADTPITIELTVTNYLRDYDGTYILDDNGDNIVASSNTFEIPATVKKTFPVVEYPLEYFFDGGMETVTGFITEGWGIGNYGFAEPNAIFTARVDDEGNKIQAIGQTAKGWSRYINETRTQPENGFDVRAPEGRTGVVAFMNHKRTNHLEGLYREVEGIVPGATYVFSADAAALGTVQLSYRYVKVDAPVVDDVAEVTTVELDATAESAYKWVTLTEEFVAPEDIDISHPFRVVVHTVGDASVNLNNSDDARLWMDNLSFQELPSGLDTDADGVIDIADGFPEDPSVAADTDGDGLPDSYVKTCEEACIANSDAILDDDDDNDGILDVNDGHPKNSKRTVLIKAPRTAIAAVESELITIDAGTSIPNADNATYTWSLVPETELQGKGVEGIVLEPSVNGGSVNIMAPEMLTEQADFEVMLTIDDGLESVSQTYSVTITNAPAVITPNATLSYLSDAGGMSLAGMELTAGEEVMLDASTSFDSEAGELSYAWRVRPGANETGSASVPITFNEVLGSPASTTFTIPEINIDNELVIEVTVSNYVRDYDGSYILDADGNKSEWTSETIQLSAMVAKTEQKSPDNGSFGFLAMLFFSTMTLARRLFNVK</sequence>
<feature type="compositionally biased region" description="Acidic residues" evidence="2">
    <location>
        <begin position="450"/>
        <end position="462"/>
    </location>
</feature>
<accession>A0ABY9TK22</accession>
<dbReference type="EMBL" id="CP134146">
    <property type="protein sequence ID" value="WNC69173.1"/>
    <property type="molecule type" value="Genomic_DNA"/>
</dbReference>
<reference evidence="6" key="1">
    <citation type="submission" date="2023-09" db="EMBL/GenBank/DDBJ databases">
        <authorList>
            <person name="Zhang C."/>
        </authorList>
    </citation>
    <scope>NUCLEOTIDE SEQUENCE [LARGE SCALE GENOMIC DNA]</scope>
    <source>
        <strain evidence="6">SQ345</strain>
    </source>
</reference>
<dbReference type="RefSeq" id="WP_348388317.1">
    <property type="nucleotide sequence ID" value="NZ_CP134146.1"/>
</dbReference>
<evidence type="ECO:0000256" key="3">
    <source>
        <dbReference type="SAM" id="SignalP"/>
    </source>
</evidence>